<evidence type="ECO:0000313" key="5">
    <source>
        <dbReference type="Proteomes" id="UP001217089"/>
    </source>
</evidence>
<feature type="repeat" description="RCC1" evidence="2">
    <location>
        <begin position="300"/>
        <end position="352"/>
    </location>
</feature>
<keyword evidence="1" id="KW-0677">Repeat</keyword>
<evidence type="ECO:0000259" key="3">
    <source>
        <dbReference type="Pfam" id="PF25390"/>
    </source>
</evidence>
<feature type="repeat" description="RCC1" evidence="2">
    <location>
        <begin position="60"/>
        <end position="123"/>
    </location>
</feature>
<dbReference type="PANTHER" id="PTHR46337:SF1">
    <property type="entry name" value="RCC1-LIKE G EXCHANGING FACTOR-LIKE PROTEIN"/>
    <property type="match status" value="1"/>
</dbReference>
<keyword evidence="5" id="KW-1185">Reference proteome</keyword>
<evidence type="ECO:0000256" key="2">
    <source>
        <dbReference type="PROSITE-ProRule" id="PRU00235"/>
    </source>
</evidence>
<feature type="repeat" description="RCC1" evidence="2">
    <location>
        <begin position="353"/>
        <end position="410"/>
    </location>
</feature>
<dbReference type="Gene3D" id="2.130.10.30">
    <property type="entry name" value="Regulator of chromosome condensation 1/beta-lactamase-inhibitor protein II"/>
    <property type="match status" value="2"/>
</dbReference>
<feature type="repeat" description="RCC1" evidence="2">
    <location>
        <begin position="127"/>
        <end position="190"/>
    </location>
</feature>
<evidence type="ECO:0000256" key="1">
    <source>
        <dbReference type="ARBA" id="ARBA00022737"/>
    </source>
</evidence>
<protein>
    <recommendedName>
        <fullName evidence="3">RCC1-like domain-containing protein</fullName>
    </recommendedName>
</protein>
<comment type="caution">
    <text evidence="4">The sequence shown here is derived from an EMBL/GenBank/DDBJ whole genome shotgun (WGS) entry which is preliminary data.</text>
</comment>
<name>A0ABQ9G0R5_TEGGR</name>
<feature type="repeat" description="RCC1" evidence="2">
    <location>
        <begin position="191"/>
        <end position="246"/>
    </location>
</feature>
<feature type="repeat" description="RCC1" evidence="2">
    <location>
        <begin position="247"/>
        <end position="299"/>
    </location>
</feature>
<dbReference type="PROSITE" id="PS50012">
    <property type="entry name" value="RCC1_3"/>
    <property type="match status" value="7"/>
</dbReference>
<gene>
    <name evidence="4" type="ORF">KUTeg_000472</name>
</gene>
<dbReference type="EMBL" id="JARBDR010000018">
    <property type="protein sequence ID" value="KAJ8322001.1"/>
    <property type="molecule type" value="Genomic_DNA"/>
</dbReference>
<dbReference type="PRINTS" id="PR00633">
    <property type="entry name" value="RCCNDNSATION"/>
</dbReference>
<accession>A0ABQ9G0R5</accession>
<dbReference type="InterPro" id="IPR058923">
    <property type="entry name" value="RCC1-like_dom"/>
</dbReference>
<reference evidence="4 5" key="1">
    <citation type="submission" date="2022-12" db="EMBL/GenBank/DDBJ databases">
        <title>Chromosome-level genome of Tegillarca granosa.</title>
        <authorList>
            <person name="Kim J."/>
        </authorList>
    </citation>
    <scope>NUCLEOTIDE SEQUENCE [LARGE SCALE GENOMIC DNA]</scope>
    <source>
        <strain evidence="4">Teg-2019</strain>
        <tissue evidence="4">Adductor muscle</tissue>
    </source>
</reference>
<proteinExistence type="predicted"/>
<feature type="domain" description="RCC1-like" evidence="3">
    <location>
        <begin position="59"/>
        <end position="379"/>
    </location>
</feature>
<dbReference type="PANTHER" id="PTHR46337">
    <property type="entry name" value="RCC1-LIKE G EXCHANGING FACTOR-LIKE PROTEIN"/>
    <property type="match status" value="1"/>
</dbReference>
<dbReference type="InterPro" id="IPR053035">
    <property type="entry name" value="Mitochondrial_GEF_domain"/>
</dbReference>
<evidence type="ECO:0000313" key="4">
    <source>
        <dbReference type="EMBL" id="KAJ8322001.1"/>
    </source>
</evidence>
<dbReference type="Pfam" id="PF25390">
    <property type="entry name" value="WD40_RLD"/>
    <property type="match status" value="1"/>
</dbReference>
<feature type="repeat" description="RCC1" evidence="2">
    <location>
        <begin position="411"/>
        <end position="460"/>
    </location>
</feature>
<dbReference type="Proteomes" id="UP001217089">
    <property type="component" value="Unassembled WGS sequence"/>
</dbReference>
<dbReference type="Pfam" id="PF00415">
    <property type="entry name" value="RCC1"/>
    <property type="match status" value="1"/>
</dbReference>
<dbReference type="InterPro" id="IPR000408">
    <property type="entry name" value="Reg_chr_condens"/>
</dbReference>
<organism evidence="4 5">
    <name type="scientific">Tegillarca granosa</name>
    <name type="common">Malaysian cockle</name>
    <name type="synonym">Anadara granosa</name>
    <dbReference type="NCBI Taxonomy" id="220873"/>
    <lineage>
        <taxon>Eukaryota</taxon>
        <taxon>Metazoa</taxon>
        <taxon>Spiralia</taxon>
        <taxon>Lophotrochozoa</taxon>
        <taxon>Mollusca</taxon>
        <taxon>Bivalvia</taxon>
        <taxon>Autobranchia</taxon>
        <taxon>Pteriomorphia</taxon>
        <taxon>Arcoida</taxon>
        <taxon>Arcoidea</taxon>
        <taxon>Arcidae</taxon>
        <taxon>Tegillarca</taxon>
    </lineage>
</organism>
<dbReference type="SUPFAM" id="SSF50985">
    <property type="entry name" value="RCC1/BLIP-II"/>
    <property type="match status" value="1"/>
</dbReference>
<sequence>MSTCQILCRNLKRHQLFKTCFINFESKRWSGSSYKRRKLKQQQKLDKINQLLGENAKKAHKVYVWGCASTGALGIKSYLKPEPPQRVITHTNKPTRLKFMDIHGYQVSLAACGYGFTIFYTRTPNGYVLHGTGINTDSQLGFHESPPRSGRILDYIIEPAVINLPLNEPESTKITDIACGRAHTLLLTDKEGVFSLGNNSYGQCGRPIVDHEIYSHSSVVHRIKYLPENIVKVVCGQDHSFFLADTGEVYSCGLAADGQTGLGTYREEWKPSQVKGDIEGVKIVDVAGTADCVLAVSEQGELFGWGNSEYNQLAMVTHETQVNTPKHVQLSHCGKIKKAAAGGSKCAILNDKGQVFVWGYGILGKGPKLESCTVPEMIPETLFGRNELQENSYVVDLKCGIGHFAALTNNNELYTWGKDKQGCLGLGVKRDQFFPLKVSVPAEVHKVFCGVDHMIAACRSFC</sequence>
<dbReference type="InterPro" id="IPR009091">
    <property type="entry name" value="RCC1/BLIP-II"/>
</dbReference>